<accession>A0A7S2H7C3</accession>
<reference evidence="2" key="1">
    <citation type="submission" date="2021-01" db="EMBL/GenBank/DDBJ databases">
        <authorList>
            <person name="Corre E."/>
            <person name="Pelletier E."/>
            <person name="Niang G."/>
            <person name="Scheremetjew M."/>
            <person name="Finn R."/>
            <person name="Kale V."/>
            <person name="Holt S."/>
            <person name="Cochrane G."/>
            <person name="Meng A."/>
            <person name="Brown T."/>
            <person name="Cohen L."/>
        </authorList>
    </citation>
    <scope>NUCLEOTIDE SEQUENCE</scope>
    <source>
        <strain evidence="2">CCMP826</strain>
    </source>
</reference>
<keyword evidence="1" id="KW-0812">Transmembrane</keyword>
<evidence type="ECO:0000256" key="1">
    <source>
        <dbReference type="SAM" id="Phobius"/>
    </source>
</evidence>
<evidence type="ECO:0000313" key="2">
    <source>
        <dbReference type="EMBL" id="CAD9482479.1"/>
    </source>
</evidence>
<dbReference type="EMBL" id="HBGV01006461">
    <property type="protein sequence ID" value="CAD9482479.1"/>
    <property type="molecule type" value="Transcribed_RNA"/>
</dbReference>
<dbReference type="AlphaFoldDB" id="A0A7S2H7C3"/>
<keyword evidence="1" id="KW-1133">Transmembrane helix</keyword>
<feature type="transmembrane region" description="Helical" evidence="1">
    <location>
        <begin position="44"/>
        <end position="64"/>
    </location>
</feature>
<keyword evidence="1" id="KW-0472">Membrane</keyword>
<sequence length="336" mass="38661">MKNEGQETTTIMKGREIDYYDSKDTEESEEGNSATKTKEDAIRAAAMLGLVSVGLMMVLLIFFWPLALLKDLKWSVTAEVVHVTALIMIPFPYLYIHRKACIPIRMLLTPLVNEVAKSESIREKETTWYNKCSELPQTKDAQTLLNALKSSARRDLKKKFKIFHERGITTKTLHSDFLSLSEDIPVIWAHEKRAVQGTNKLVLEEFLKRFLVVFLVSSAYIDRYYDANENICALGLFVASRNILNNFVYFCLESQSQSGIWQYHHFRALLRATASSPDISFINFFVHQSFAKRLAGAVAADYRDSQLLNTLYPFCFYKEPPTHVVHLRIDLENLRK</sequence>
<gene>
    <name evidence="2" type="ORF">HTAM1171_LOCUS3942</name>
</gene>
<feature type="transmembrane region" description="Helical" evidence="1">
    <location>
        <begin position="76"/>
        <end position="96"/>
    </location>
</feature>
<protein>
    <submittedName>
        <fullName evidence="2">Uncharacterized protein</fullName>
    </submittedName>
</protein>
<name>A0A7S2H7C3_9STRA</name>
<organism evidence="2">
    <name type="scientific">Helicotheca tamesis</name>
    <dbReference type="NCBI Taxonomy" id="374047"/>
    <lineage>
        <taxon>Eukaryota</taxon>
        <taxon>Sar</taxon>
        <taxon>Stramenopiles</taxon>
        <taxon>Ochrophyta</taxon>
        <taxon>Bacillariophyta</taxon>
        <taxon>Mediophyceae</taxon>
        <taxon>Lithodesmiophycidae</taxon>
        <taxon>Lithodesmiales</taxon>
        <taxon>Lithodesmiaceae</taxon>
        <taxon>Helicotheca</taxon>
    </lineage>
</organism>
<proteinExistence type="predicted"/>